<evidence type="ECO:0000256" key="4">
    <source>
        <dbReference type="PROSITE-ProRule" id="PRU00042"/>
    </source>
</evidence>
<feature type="compositionally biased region" description="Low complexity" evidence="5">
    <location>
        <begin position="191"/>
        <end position="225"/>
    </location>
</feature>
<protein>
    <recommendedName>
        <fullName evidence="6">C2H2-type domain-containing protein</fullName>
    </recommendedName>
</protein>
<keyword evidence="2 4" id="KW-0863">Zinc-finger</keyword>
<feature type="region of interest" description="Disordered" evidence="5">
    <location>
        <begin position="66"/>
        <end position="139"/>
    </location>
</feature>
<dbReference type="PROSITE" id="PS00028">
    <property type="entry name" value="ZINC_FINGER_C2H2_1"/>
    <property type="match status" value="2"/>
</dbReference>
<gene>
    <name evidence="7" type="ORF">B0H15DRAFT_997482</name>
</gene>
<evidence type="ECO:0000256" key="1">
    <source>
        <dbReference type="ARBA" id="ARBA00022723"/>
    </source>
</evidence>
<feature type="compositionally biased region" description="Basic and acidic residues" evidence="5">
    <location>
        <begin position="99"/>
        <end position="117"/>
    </location>
</feature>
<accession>A0AAD6TVZ2</accession>
<keyword evidence="3" id="KW-0862">Zinc</keyword>
<dbReference type="PROSITE" id="PS50157">
    <property type="entry name" value="ZINC_FINGER_C2H2_2"/>
    <property type="match status" value="1"/>
</dbReference>
<dbReference type="SMART" id="SM00355">
    <property type="entry name" value="ZnF_C2H2"/>
    <property type="match status" value="2"/>
</dbReference>
<reference evidence="7" key="1">
    <citation type="submission" date="2023-03" db="EMBL/GenBank/DDBJ databases">
        <title>Massive genome expansion in bonnet fungi (Mycena s.s.) driven by repeated elements and novel gene families across ecological guilds.</title>
        <authorList>
            <consortium name="Lawrence Berkeley National Laboratory"/>
            <person name="Harder C.B."/>
            <person name="Miyauchi S."/>
            <person name="Viragh M."/>
            <person name="Kuo A."/>
            <person name="Thoen E."/>
            <person name="Andreopoulos B."/>
            <person name="Lu D."/>
            <person name="Skrede I."/>
            <person name="Drula E."/>
            <person name="Henrissat B."/>
            <person name="Morin E."/>
            <person name="Kohler A."/>
            <person name="Barry K."/>
            <person name="LaButti K."/>
            <person name="Morin E."/>
            <person name="Salamov A."/>
            <person name="Lipzen A."/>
            <person name="Mereny Z."/>
            <person name="Hegedus B."/>
            <person name="Baldrian P."/>
            <person name="Stursova M."/>
            <person name="Weitz H."/>
            <person name="Taylor A."/>
            <person name="Grigoriev I.V."/>
            <person name="Nagy L.G."/>
            <person name="Martin F."/>
            <person name="Kauserud H."/>
        </authorList>
    </citation>
    <scope>NUCLEOTIDE SEQUENCE</scope>
    <source>
        <strain evidence="7">CBHHK173m</strain>
    </source>
</reference>
<feature type="compositionally biased region" description="Polar residues" evidence="5">
    <location>
        <begin position="82"/>
        <end position="92"/>
    </location>
</feature>
<proteinExistence type="predicted"/>
<evidence type="ECO:0000256" key="5">
    <source>
        <dbReference type="SAM" id="MobiDB-lite"/>
    </source>
</evidence>
<keyword evidence="1" id="KW-0479">Metal-binding</keyword>
<sequence>MALTLPIETFLKMKVSFRVGHEGAFAFDMAPGTATDVAGLQLESGLKIHLNAVRDADGVTLTLCTSGPSSSRLDEKRDPVLDSNSPPATSLPDQAVDYQKSDNDSDSRSGLEPEHNQPPDFMSFPPSAPTSEPFDMTLPNLPLEGFDSLNYLFDFPDAQSSFNNYFLDSTLNLEYQANSDSNLPSFNDTDSNGSPAESSSSSNSEFAFAEETPATTPSTSSESLPNSPPLRPRGTRAHLRCTHPGCGRHFTSNYTLSKHIKAHAPKSQKFFPCTLGCAMRFSRKHDRLRHEVTQHGRVCEWGCPACLGFFSSEATLKKHKCRNPTGTRWVGDQDGRERSV</sequence>
<evidence type="ECO:0000313" key="7">
    <source>
        <dbReference type="EMBL" id="KAJ7080190.1"/>
    </source>
</evidence>
<evidence type="ECO:0000256" key="3">
    <source>
        <dbReference type="ARBA" id="ARBA00022833"/>
    </source>
</evidence>
<dbReference type="Proteomes" id="UP001222325">
    <property type="component" value="Unassembled WGS sequence"/>
</dbReference>
<keyword evidence="8" id="KW-1185">Reference proteome</keyword>
<dbReference type="GO" id="GO:0008270">
    <property type="term" value="F:zinc ion binding"/>
    <property type="evidence" value="ECO:0007669"/>
    <property type="project" value="UniProtKB-KW"/>
</dbReference>
<evidence type="ECO:0000313" key="8">
    <source>
        <dbReference type="Proteomes" id="UP001222325"/>
    </source>
</evidence>
<feature type="region of interest" description="Disordered" evidence="5">
    <location>
        <begin position="182"/>
        <end position="238"/>
    </location>
</feature>
<name>A0AAD6TVZ2_9AGAR</name>
<feature type="domain" description="C2H2-type" evidence="6">
    <location>
        <begin position="239"/>
        <end position="268"/>
    </location>
</feature>
<dbReference type="Gene3D" id="3.30.160.60">
    <property type="entry name" value="Classic Zinc Finger"/>
    <property type="match status" value="1"/>
</dbReference>
<evidence type="ECO:0000259" key="6">
    <source>
        <dbReference type="PROSITE" id="PS50157"/>
    </source>
</evidence>
<comment type="caution">
    <text evidence="7">The sequence shown here is derived from an EMBL/GenBank/DDBJ whole genome shotgun (WGS) entry which is preliminary data.</text>
</comment>
<dbReference type="GO" id="GO:0000981">
    <property type="term" value="F:DNA-binding transcription factor activity, RNA polymerase II-specific"/>
    <property type="evidence" value="ECO:0007669"/>
    <property type="project" value="TreeGrafter"/>
</dbReference>
<dbReference type="InterPro" id="IPR013087">
    <property type="entry name" value="Znf_C2H2_type"/>
</dbReference>
<dbReference type="GO" id="GO:0000978">
    <property type="term" value="F:RNA polymerase II cis-regulatory region sequence-specific DNA binding"/>
    <property type="evidence" value="ECO:0007669"/>
    <property type="project" value="TreeGrafter"/>
</dbReference>
<dbReference type="PANTHER" id="PTHR23235:SF120">
    <property type="entry name" value="KRUPPEL-LIKE FACTOR 15"/>
    <property type="match status" value="1"/>
</dbReference>
<dbReference type="PANTHER" id="PTHR23235">
    <property type="entry name" value="KRUEPPEL-LIKE TRANSCRIPTION FACTOR"/>
    <property type="match status" value="1"/>
</dbReference>
<evidence type="ECO:0000256" key="2">
    <source>
        <dbReference type="ARBA" id="ARBA00022771"/>
    </source>
</evidence>
<organism evidence="7 8">
    <name type="scientific">Mycena belliarum</name>
    <dbReference type="NCBI Taxonomy" id="1033014"/>
    <lineage>
        <taxon>Eukaryota</taxon>
        <taxon>Fungi</taxon>
        <taxon>Dikarya</taxon>
        <taxon>Basidiomycota</taxon>
        <taxon>Agaricomycotina</taxon>
        <taxon>Agaricomycetes</taxon>
        <taxon>Agaricomycetidae</taxon>
        <taxon>Agaricales</taxon>
        <taxon>Marasmiineae</taxon>
        <taxon>Mycenaceae</taxon>
        <taxon>Mycena</taxon>
    </lineage>
</organism>
<dbReference type="AlphaFoldDB" id="A0AAD6TVZ2"/>
<dbReference type="EMBL" id="JARJCN010000056">
    <property type="protein sequence ID" value="KAJ7080190.1"/>
    <property type="molecule type" value="Genomic_DNA"/>
</dbReference>